<reference evidence="3 4" key="1">
    <citation type="journal article" date="2021" name="J. Hered.">
        <title>A chromosome-level genome assembly of the parasitoid wasp, Cotesia glomerata (Hymenoptera: Braconidae).</title>
        <authorList>
            <person name="Pinto B.J."/>
            <person name="Weis J.J."/>
            <person name="Gamble T."/>
            <person name="Ode P.J."/>
            <person name="Paul R."/>
            <person name="Zaspel J.M."/>
        </authorList>
    </citation>
    <scope>NUCLEOTIDE SEQUENCE [LARGE SCALE GENOMIC DNA]</scope>
    <source>
        <strain evidence="3">CgM1</strain>
    </source>
</reference>
<evidence type="ECO:0000259" key="2">
    <source>
        <dbReference type="PROSITE" id="PS50025"/>
    </source>
</evidence>
<protein>
    <recommendedName>
        <fullName evidence="2">Laminin G domain-containing protein</fullName>
    </recommendedName>
</protein>
<dbReference type="Proteomes" id="UP000826195">
    <property type="component" value="Unassembled WGS sequence"/>
</dbReference>
<keyword evidence="4" id="KW-1185">Reference proteome</keyword>
<dbReference type="Pfam" id="PF00054">
    <property type="entry name" value="Laminin_G_1"/>
    <property type="match status" value="1"/>
</dbReference>
<evidence type="ECO:0000313" key="4">
    <source>
        <dbReference type="Proteomes" id="UP000826195"/>
    </source>
</evidence>
<dbReference type="CDD" id="cd00110">
    <property type="entry name" value="LamG"/>
    <property type="match status" value="1"/>
</dbReference>
<dbReference type="PROSITE" id="PS50025">
    <property type="entry name" value="LAM_G_DOMAIN"/>
    <property type="match status" value="1"/>
</dbReference>
<gene>
    <name evidence="3" type="ORF">KQX54_005915</name>
</gene>
<dbReference type="InterPro" id="IPR001791">
    <property type="entry name" value="Laminin_G"/>
</dbReference>
<organism evidence="3 4">
    <name type="scientific">Cotesia glomerata</name>
    <name type="common">Lepidopteran parasitic wasp</name>
    <name type="synonym">Apanteles glomeratus</name>
    <dbReference type="NCBI Taxonomy" id="32391"/>
    <lineage>
        <taxon>Eukaryota</taxon>
        <taxon>Metazoa</taxon>
        <taxon>Ecdysozoa</taxon>
        <taxon>Arthropoda</taxon>
        <taxon>Hexapoda</taxon>
        <taxon>Insecta</taxon>
        <taxon>Pterygota</taxon>
        <taxon>Neoptera</taxon>
        <taxon>Endopterygota</taxon>
        <taxon>Hymenoptera</taxon>
        <taxon>Apocrita</taxon>
        <taxon>Ichneumonoidea</taxon>
        <taxon>Braconidae</taxon>
        <taxon>Microgastrinae</taxon>
        <taxon>Cotesia</taxon>
    </lineage>
</organism>
<dbReference type="InterPro" id="IPR013320">
    <property type="entry name" value="ConA-like_dom_sf"/>
</dbReference>
<name>A0AAV7HXH9_COTGL</name>
<dbReference type="EMBL" id="JAHXZJ010002609">
    <property type="protein sequence ID" value="KAH0539592.1"/>
    <property type="molecule type" value="Genomic_DNA"/>
</dbReference>
<evidence type="ECO:0000256" key="1">
    <source>
        <dbReference type="PROSITE-ProRule" id="PRU00122"/>
    </source>
</evidence>
<dbReference type="Gene3D" id="2.60.120.200">
    <property type="match status" value="1"/>
</dbReference>
<feature type="domain" description="Laminin G" evidence="2">
    <location>
        <begin position="11"/>
        <end position="135"/>
    </location>
</feature>
<sequence>MDEEETVEAEVKSPRFTGHGWLAFPALKAAYKHIQLDLEFRPEAWDGILILTGERDDLQGDFMALILHHGFIEFRFDCGSGVGIVRSAETVKLNEWNTLNVYRHRWDAWIQLNGGKRVQGRSKVHNYARKLVYAQ</sequence>
<dbReference type="PANTHER" id="PTHR15036">
    <property type="entry name" value="PIKACHURIN-LIKE PROTEIN"/>
    <property type="match status" value="1"/>
</dbReference>
<proteinExistence type="predicted"/>
<dbReference type="PANTHER" id="PTHR15036:SF85">
    <property type="entry name" value="SP2353, ISOFORM A"/>
    <property type="match status" value="1"/>
</dbReference>
<dbReference type="InterPro" id="IPR050372">
    <property type="entry name" value="Neurexin-related_CASP"/>
</dbReference>
<dbReference type="GO" id="GO:0016020">
    <property type="term" value="C:membrane"/>
    <property type="evidence" value="ECO:0007669"/>
    <property type="project" value="UniProtKB-SubCell"/>
</dbReference>
<dbReference type="SUPFAM" id="SSF49899">
    <property type="entry name" value="Concanavalin A-like lectins/glucanases"/>
    <property type="match status" value="1"/>
</dbReference>
<comment type="caution">
    <text evidence="1">Lacks conserved residue(s) required for the propagation of feature annotation.</text>
</comment>
<evidence type="ECO:0000313" key="3">
    <source>
        <dbReference type="EMBL" id="KAH0539592.1"/>
    </source>
</evidence>
<accession>A0AAV7HXH9</accession>
<dbReference type="AlphaFoldDB" id="A0AAV7HXH9"/>
<comment type="caution">
    <text evidence="3">The sequence shown here is derived from an EMBL/GenBank/DDBJ whole genome shotgun (WGS) entry which is preliminary data.</text>
</comment>